<protein>
    <submittedName>
        <fullName evidence="1">Uncharacterized protein</fullName>
    </submittedName>
</protein>
<dbReference type="EMBL" id="RAYQ01000004">
    <property type="protein sequence ID" value="RKI92810.1"/>
    <property type="molecule type" value="Genomic_DNA"/>
</dbReference>
<evidence type="ECO:0000313" key="1">
    <source>
        <dbReference type="EMBL" id="RKI92810.1"/>
    </source>
</evidence>
<gene>
    <name evidence="1" type="ORF">D7V94_05685</name>
</gene>
<dbReference type="RefSeq" id="WP_120467666.1">
    <property type="nucleotide sequence ID" value="NZ_RAYQ01000004.1"/>
</dbReference>
<dbReference type="Proteomes" id="UP000280696">
    <property type="component" value="Unassembled WGS sequence"/>
</dbReference>
<dbReference type="OrthoDB" id="2085859at2"/>
<keyword evidence="2" id="KW-1185">Reference proteome</keyword>
<comment type="caution">
    <text evidence="1">The sequence shown here is derived from an EMBL/GenBank/DDBJ whole genome shotgun (WGS) entry which is preliminary data.</text>
</comment>
<organism evidence="1 2">
    <name type="scientific">Parablautia intestinalis</name>
    <dbReference type="NCBI Taxonomy" id="2320100"/>
    <lineage>
        <taxon>Bacteria</taxon>
        <taxon>Bacillati</taxon>
        <taxon>Bacillota</taxon>
        <taxon>Clostridia</taxon>
        <taxon>Lachnospirales</taxon>
        <taxon>Lachnospiraceae</taxon>
        <taxon>Parablautia</taxon>
    </lineage>
</organism>
<name>A0A3A9AMK5_9FIRM</name>
<proteinExistence type="predicted"/>
<sequence length="104" mass="12147">MKFYRYLYVGDTVRNPGRVKWKLKHHAGVQVYVITLAPSPDQLEIFHSAYLKQKFYRYHPPIVVGIAASHNEAVEIVIKMTQECLKTLGNCDLKEFLKRKANKR</sequence>
<evidence type="ECO:0000313" key="2">
    <source>
        <dbReference type="Proteomes" id="UP000280696"/>
    </source>
</evidence>
<dbReference type="AlphaFoldDB" id="A0A3A9AMK5"/>
<reference evidence="1 2" key="1">
    <citation type="submission" date="2018-09" db="EMBL/GenBank/DDBJ databases">
        <title>Murine metabolic-syndrome-specific gut microbial biobank.</title>
        <authorList>
            <person name="Liu C."/>
        </authorList>
    </citation>
    <scope>NUCLEOTIDE SEQUENCE [LARGE SCALE GENOMIC DNA]</scope>
    <source>
        <strain evidence="1 2">0.1xD8-82</strain>
    </source>
</reference>
<accession>A0A3A9AMK5</accession>